<evidence type="ECO:0000256" key="5">
    <source>
        <dbReference type="ARBA" id="ARBA00022825"/>
    </source>
</evidence>
<dbReference type="PANTHER" id="PTHR14218:SF15">
    <property type="entry name" value="TRIPEPTIDYL-PEPTIDASE 1"/>
    <property type="match status" value="1"/>
</dbReference>
<dbReference type="GO" id="GO:0006508">
    <property type="term" value="P:proteolysis"/>
    <property type="evidence" value="ECO:0007669"/>
    <property type="project" value="UniProtKB-KW"/>
</dbReference>
<evidence type="ECO:0000313" key="12">
    <source>
        <dbReference type="Proteomes" id="UP001500213"/>
    </source>
</evidence>
<dbReference type="InterPro" id="IPR036852">
    <property type="entry name" value="Peptidase_S8/S53_dom_sf"/>
</dbReference>
<evidence type="ECO:0000256" key="4">
    <source>
        <dbReference type="ARBA" id="ARBA00022801"/>
    </source>
</evidence>
<dbReference type="CDD" id="cd11377">
    <property type="entry name" value="Pro-peptidase_S53"/>
    <property type="match status" value="1"/>
</dbReference>
<organism evidence="11 12">
    <name type="scientific">Gryllotalpicola kribbensis</name>
    <dbReference type="NCBI Taxonomy" id="993084"/>
    <lineage>
        <taxon>Bacteria</taxon>
        <taxon>Bacillati</taxon>
        <taxon>Actinomycetota</taxon>
        <taxon>Actinomycetes</taxon>
        <taxon>Micrococcales</taxon>
        <taxon>Microbacteriaceae</taxon>
        <taxon>Gryllotalpicola</taxon>
    </lineage>
</organism>
<evidence type="ECO:0000256" key="7">
    <source>
        <dbReference type="ARBA" id="ARBA00023145"/>
    </source>
</evidence>
<keyword evidence="9" id="KW-0732">Signal</keyword>
<dbReference type="SUPFAM" id="SSF52743">
    <property type="entry name" value="Subtilisin-like"/>
    <property type="match status" value="1"/>
</dbReference>
<proteinExistence type="predicted"/>
<dbReference type="InterPro" id="IPR050819">
    <property type="entry name" value="Tripeptidyl-peptidase_I"/>
</dbReference>
<dbReference type="SMART" id="SM00944">
    <property type="entry name" value="Pro-kuma_activ"/>
    <property type="match status" value="1"/>
</dbReference>
<gene>
    <name evidence="11" type="ORF">GCM10022288_16050</name>
</gene>
<evidence type="ECO:0000256" key="9">
    <source>
        <dbReference type="SAM" id="SignalP"/>
    </source>
</evidence>
<evidence type="ECO:0000259" key="10">
    <source>
        <dbReference type="PROSITE" id="PS51695"/>
    </source>
</evidence>
<keyword evidence="12" id="KW-1185">Reference proteome</keyword>
<dbReference type="Proteomes" id="UP001500213">
    <property type="component" value="Unassembled WGS sequence"/>
</dbReference>
<feature type="region of interest" description="Disordered" evidence="8">
    <location>
        <begin position="31"/>
        <end position="68"/>
    </location>
</feature>
<dbReference type="PROSITE" id="PS51695">
    <property type="entry name" value="SEDOLISIN"/>
    <property type="match status" value="1"/>
</dbReference>
<evidence type="ECO:0000256" key="2">
    <source>
        <dbReference type="ARBA" id="ARBA00022670"/>
    </source>
</evidence>
<feature type="signal peptide" evidence="9">
    <location>
        <begin position="1"/>
        <end position="34"/>
    </location>
</feature>
<name>A0ABP8ARR7_9MICO</name>
<dbReference type="Pfam" id="PF09286">
    <property type="entry name" value="Pro-kuma_activ"/>
    <property type="match status" value="1"/>
</dbReference>
<dbReference type="CDD" id="cd04056">
    <property type="entry name" value="Peptidases_S53"/>
    <property type="match status" value="1"/>
</dbReference>
<sequence length="696" mass="71262">MSVPRLPGPRLAVTAALAAALAAAVTVGSPGVAAATPTPSPSWQQVPSGPTGGQLPGATAFGDTPGSTPEQVTFVLKGRGIAQLQQQVLAGAVGGPQRRLTVAQFAASHGQTPQAIGALTSYLSRFGIRSTVLANRLDVQTTGTASAYNRALNVSQKQYRVPGGPARHGARASRPQNVHAPTKAPQLPPRLAQGVTAIFGLSNYAAFGSSTVAASVPGKSAPTLSPATVAAAVRKGTSAPAAQGAAVISEDDCAAITLGWPRDCNLPQDFASEYGLDDLGAQHDGTGQTIGVVTFASLDEGAPEYFWQSLAATPQRPRSVTVRNVDGGPGAADEYSDETDLDVEQAGGVAPGADIVVYQAPNTDAGGVDALFQAAVENTAGSISMSWAESETLVAFGQATGAASAGWRAAFDLAFLELAAQGQSTFVASGDAGPYQAHIEDDLATTNLTVSAFAASPFVTAAGGTTLPYTVDFWGSWSDEQVTVPAERAWNSAYLWGPFARTYEVSYQEAATVNIGGGGGGYSRYQPLPPYQRLVPGGQSFTAVQNLTGTDPRQLAAGLTLPTDWVANESPRIVHGRATGRAVPDLSADADPQTGYLVYAPEYGGLMPLGGTSLVAPQLAGAAAVINEANRGRSGFWNPSIYRAAASRNSPFTALSTTGGGNDNLYYTGTPGTLYNPATGLGTPDLGRLAGALRRR</sequence>
<keyword evidence="7" id="KW-0865">Zymogen</keyword>
<dbReference type="EMBL" id="BAABBX010000014">
    <property type="protein sequence ID" value="GAA4188983.1"/>
    <property type="molecule type" value="Genomic_DNA"/>
</dbReference>
<dbReference type="PANTHER" id="PTHR14218">
    <property type="entry name" value="PROTEASE S8 TRIPEPTIDYL PEPTIDASE I CLN2"/>
    <property type="match status" value="1"/>
</dbReference>
<dbReference type="Pfam" id="PF00082">
    <property type="entry name" value="Peptidase_S8"/>
    <property type="match status" value="1"/>
</dbReference>
<dbReference type="SUPFAM" id="SSF54897">
    <property type="entry name" value="Protease propeptides/inhibitors"/>
    <property type="match status" value="1"/>
</dbReference>
<evidence type="ECO:0000256" key="1">
    <source>
        <dbReference type="ARBA" id="ARBA00001913"/>
    </source>
</evidence>
<dbReference type="Gene3D" id="3.40.50.200">
    <property type="entry name" value="Peptidase S8/S53 domain"/>
    <property type="match status" value="1"/>
</dbReference>
<comment type="caution">
    <text evidence="11">The sequence shown here is derived from an EMBL/GenBank/DDBJ whole genome shotgun (WGS) entry which is preliminary data.</text>
</comment>
<evidence type="ECO:0000256" key="8">
    <source>
        <dbReference type="SAM" id="MobiDB-lite"/>
    </source>
</evidence>
<keyword evidence="4" id="KW-0378">Hydrolase</keyword>
<dbReference type="GO" id="GO:0008233">
    <property type="term" value="F:peptidase activity"/>
    <property type="evidence" value="ECO:0007669"/>
    <property type="project" value="UniProtKB-KW"/>
</dbReference>
<protein>
    <submittedName>
        <fullName evidence="11">Protease pro-enzyme activation domain-containing protein</fullName>
    </submittedName>
</protein>
<feature type="chain" id="PRO_5046611392" evidence="9">
    <location>
        <begin position="35"/>
        <end position="696"/>
    </location>
</feature>
<feature type="region of interest" description="Disordered" evidence="8">
    <location>
        <begin position="160"/>
        <end position="187"/>
    </location>
</feature>
<keyword evidence="6" id="KW-0106">Calcium</keyword>
<reference evidence="12" key="1">
    <citation type="journal article" date="2019" name="Int. J. Syst. Evol. Microbiol.">
        <title>The Global Catalogue of Microorganisms (GCM) 10K type strain sequencing project: providing services to taxonomists for standard genome sequencing and annotation.</title>
        <authorList>
            <consortium name="The Broad Institute Genomics Platform"/>
            <consortium name="The Broad Institute Genome Sequencing Center for Infectious Disease"/>
            <person name="Wu L."/>
            <person name="Ma J."/>
        </authorList>
    </citation>
    <scope>NUCLEOTIDE SEQUENCE [LARGE SCALE GENOMIC DNA]</scope>
    <source>
        <strain evidence="12">JCM 17593</strain>
    </source>
</reference>
<keyword evidence="2 11" id="KW-0645">Protease</keyword>
<evidence type="ECO:0000313" key="11">
    <source>
        <dbReference type="EMBL" id="GAA4188983.1"/>
    </source>
</evidence>
<accession>A0ABP8ARR7</accession>
<dbReference type="InterPro" id="IPR000209">
    <property type="entry name" value="Peptidase_S8/S53_dom"/>
</dbReference>
<evidence type="ECO:0000256" key="3">
    <source>
        <dbReference type="ARBA" id="ARBA00022723"/>
    </source>
</evidence>
<keyword evidence="3" id="KW-0479">Metal-binding</keyword>
<dbReference type="InterPro" id="IPR015366">
    <property type="entry name" value="S53_propep"/>
</dbReference>
<keyword evidence="5" id="KW-0720">Serine protease</keyword>
<evidence type="ECO:0000256" key="6">
    <source>
        <dbReference type="ARBA" id="ARBA00022837"/>
    </source>
</evidence>
<dbReference type="InterPro" id="IPR030400">
    <property type="entry name" value="Sedolisin_dom"/>
</dbReference>
<comment type="cofactor">
    <cofactor evidence="1">
        <name>Ca(2+)</name>
        <dbReference type="ChEBI" id="CHEBI:29108"/>
    </cofactor>
</comment>
<feature type="domain" description="Peptidase S53" evidence="10">
    <location>
        <begin position="264"/>
        <end position="696"/>
    </location>
</feature>